<keyword evidence="2" id="KW-1185">Reference proteome</keyword>
<dbReference type="Proteomes" id="UP000831156">
    <property type="component" value="Chromosome 12"/>
</dbReference>
<proteinExistence type="predicted"/>
<evidence type="ECO:0000313" key="2">
    <source>
        <dbReference type="Proteomes" id="UP000831156"/>
    </source>
</evidence>
<reference evidence="1" key="1">
    <citation type="submission" date="2016-09" db="EMBL/GenBank/DDBJ databases">
        <authorList>
            <consortium name="Pathogen Informatics"/>
            <person name="Sun Q."/>
            <person name="Inoue M."/>
        </authorList>
    </citation>
    <scope>NUCLEOTIDE SEQUENCE</scope>
</reference>
<accession>A0ABY1URU1</accession>
<gene>
    <name evidence="1" type="ORF">PGABG01_1247800</name>
</gene>
<sequence>MKKIKNDLIPFLHYDLKSAQSLVSFNKLLNKEYISGEIHKNIILNTNKKSSFLYFELGKNEVILGFKNTNHELYQKLLQIKDRKIFEINEQHKDNQEEDIADMIKDIKNYSYIQGGAIITFNKKLLKDYIQLKLKTFKEELPNE</sequence>
<evidence type="ECO:0000313" key="1">
    <source>
        <dbReference type="EMBL" id="SOV16799.1"/>
    </source>
</evidence>
<dbReference type="EMBL" id="LT969435">
    <property type="protein sequence ID" value="SOV16799.1"/>
    <property type="molecule type" value="Genomic_DNA"/>
</dbReference>
<name>A0ABY1URU1_9APIC</name>
<protein>
    <submittedName>
        <fullName evidence="1">Uncharacterized protein</fullName>
    </submittedName>
</protein>
<organism evidence="1 2">
    <name type="scientific">Plasmodium gaboni</name>
    <dbReference type="NCBI Taxonomy" id="647221"/>
    <lineage>
        <taxon>Eukaryota</taxon>
        <taxon>Sar</taxon>
        <taxon>Alveolata</taxon>
        <taxon>Apicomplexa</taxon>
        <taxon>Aconoidasida</taxon>
        <taxon>Haemosporida</taxon>
        <taxon>Plasmodiidae</taxon>
        <taxon>Plasmodium</taxon>
        <taxon>Plasmodium (Laverania)</taxon>
    </lineage>
</organism>